<feature type="region of interest" description="Disordered" evidence="5">
    <location>
        <begin position="382"/>
        <end position="404"/>
    </location>
</feature>
<dbReference type="SUPFAM" id="SSF57850">
    <property type="entry name" value="RING/U-box"/>
    <property type="match status" value="1"/>
</dbReference>
<dbReference type="CDD" id="cd16472">
    <property type="entry name" value="RING-H2_RNF38-like"/>
    <property type="match status" value="1"/>
</dbReference>
<reference evidence="7" key="1">
    <citation type="submission" date="2021-09" db="EMBL/GenBank/DDBJ databases">
        <authorList>
            <consortium name="Pathogen Informatics"/>
        </authorList>
    </citation>
    <scope>NUCLEOTIDE SEQUENCE</scope>
</reference>
<feature type="domain" description="RING-type" evidence="6">
    <location>
        <begin position="335"/>
        <end position="376"/>
    </location>
</feature>
<proteinExistence type="predicted"/>
<keyword evidence="1" id="KW-0479">Metal-binding</keyword>
<dbReference type="InterPro" id="IPR011016">
    <property type="entry name" value="Znf_RING-CH"/>
</dbReference>
<dbReference type="AlphaFoldDB" id="A0A8J2LL40"/>
<sequence length="451" mass="49213">MYYICVNCGLVVQNIRVVEQTCLIPSSPGYDPTAVSAIQPPITPTYGPQVIAPQIHAQLTALPSTSLVHNLTPISLHLHGPPSVASNYAYFLPHPPLMSLRLPTTPVQYVSPDIPFAEHTFFPPLINEIPEEYSGLQRSLDEIPIPVSTPAIPVNGAGGWDHSAAHYRLYPGFSYLPRAINTQMDSVVSRVRIAQAAAQVGVDPATATQMLANANRARHPIAVDYFGDSTRNSIPLVEGPVAVPTMAAEWMPQQAALQTTIETVSAANYHQQLERLASGEIPFRAWEAAVLHIFDRMAPQMNPARLPPKGMTKNEIDQLKSFRITDPALLMEKVCVICQCDFEKRDLVRMLPCGHHFHLKCIDKWLKGNRTCPICRQNAAPDEDETVEGASAQGNRAPAAMTGGVSDGAGAENILLDEIGDYENPRAAIQVITQMAPTPEPSDASFHDSRF</sequence>
<evidence type="ECO:0000256" key="5">
    <source>
        <dbReference type="SAM" id="MobiDB-lite"/>
    </source>
</evidence>
<accession>A0A8J2LL40</accession>
<evidence type="ECO:0000256" key="4">
    <source>
        <dbReference type="PROSITE-ProRule" id="PRU00175"/>
    </source>
</evidence>
<evidence type="ECO:0000256" key="1">
    <source>
        <dbReference type="ARBA" id="ARBA00022723"/>
    </source>
</evidence>
<dbReference type="SMART" id="SM00744">
    <property type="entry name" value="RINGv"/>
    <property type="match status" value="1"/>
</dbReference>
<evidence type="ECO:0000256" key="3">
    <source>
        <dbReference type="ARBA" id="ARBA00022833"/>
    </source>
</evidence>
<protein>
    <recommendedName>
        <fullName evidence="6">RING-type domain-containing protein</fullName>
    </recommendedName>
</protein>
<evidence type="ECO:0000259" key="6">
    <source>
        <dbReference type="PROSITE" id="PS50089"/>
    </source>
</evidence>
<dbReference type="GO" id="GO:0061630">
    <property type="term" value="F:ubiquitin protein ligase activity"/>
    <property type="evidence" value="ECO:0007669"/>
    <property type="project" value="TreeGrafter"/>
</dbReference>
<keyword evidence="2 4" id="KW-0863">Zinc-finger</keyword>
<evidence type="ECO:0000313" key="7">
    <source>
        <dbReference type="EMBL" id="CAG9529766.1"/>
    </source>
</evidence>
<gene>
    <name evidence="7" type="ORF">CJOHNSTONI_LOCUS321</name>
</gene>
<dbReference type="PROSITE" id="PS50089">
    <property type="entry name" value="ZF_RING_2"/>
    <property type="match status" value="1"/>
</dbReference>
<keyword evidence="3" id="KW-0862">Zinc</keyword>
<evidence type="ECO:0000256" key="2">
    <source>
        <dbReference type="ARBA" id="ARBA00022771"/>
    </source>
</evidence>
<dbReference type="OrthoDB" id="5823472at2759"/>
<comment type="caution">
    <text evidence="7">The sequence shown here is derived from an EMBL/GenBank/DDBJ whole genome shotgun (WGS) entry which is preliminary data.</text>
</comment>
<name>A0A8J2LL40_9BILA</name>
<dbReference type="EMBL" id="CAKAEH010000079">
    <property type="protein sequence ID" value="CAG9529766.1"/>
    <property type="molecule type" value="Genomic_DNA"/>
</dbReference>
<dbReference type="SMART" id="SM00184">
    <property type="entry name" value="RING"/>
    <property type="match status" value="1"/>
</dbReference>
<dbReference type="Proteomes" id="UP000746747">
    <property type="component" value="Unassembled WGS sequence"/>
</dbReference>
<keyword evidence="8" id="KW-1185">Reference proteome</keyword>
<dbReference type="InterPro" id="IPR013083">
    <property type="entry name" value="Znf_RING/FYVE/PHD"/>
</dbReference>
<dbReference type="Gene3D" id="3.30.40.10">
    <property type="entry name" value="Zinc/RING finger domain, C3HC4 (zinc finger)"/>
    <property type="match status" value="1"/>
</dbReference>
<organism evidence="7 8">
    <name type="scientific">Cercopithifilaria johnstoni</name>
    <dbReference type="NCBI Taxonomy" id="2874296"/>
    <lineage>
        <taxon>Eukaryota</taxon>
        <taxon>Metazoa</taxon>
        <taxon>Ecdysozoa</taxon>
        <taxon>Nematoda</taxon>
        <taxon>Chromadorea</taxon>
        <taxon>Rhabditida</taxon>
        <taxon>Spirurina</taxon>
        <taxon>Spiruromorpha</taxon>
        <taxon>Filarioidea</taxon>
        <taxon>Onchocercidae</taxon>
        <taxon>Cercopithifilaria</taxon>
    </lineage>
</organism>
<dbReference type="InterPro" id="IPR001841">
    <property type="entry name" value="Znf_RING"/>
</dbReference>
<evidence type="ECO:0000313" key="8">
    <source>
        <dbReference type="Proteomes" id="UP000746747"/>
    </source>
</evidence>
<dbReference type="GO" id="GO:0008270">
    <property type="term" value="F:zinc ion binding"/>
    <property type="evidence" value="ECO:0007669"/>
    <property type="project" value="UniProtKB-KW"/>
</dbReference>
<dbReference type="PANTHER" id="PTHR46171">
    <property type="entry name" value="GH10160P"/>
    <property type="match status" value="1"/>
</dbReference>
<dbReference type="GO" id="GO:0016567">
    <property type="term" value="P:protein ubiquitination"/>
    <property type="evidence" value="ECO:0007669"/>
    <property type="project" value="TreeGrafter"/>
</dbReference>
<dbReference type="Pfam" id="PF13639">
    <property type="entry name" value="zf-RING_2"/>
    <property type="match status" value="1"/>
</dbReference>
<dbReference type="PANTHER" id="PTHR46171:SF3">
    <property type="entry name" value="GH10160P"/>
    <property type="match status" value="1"/>
</dbReference>